<protein>
    <submittedName>
        <fullName evidence="1">Uncharacterized protein</fullName>
    </submittedName>
</protein>
<evidence type="ECO:0000313" key="2">
    <source>
        <dbReference type="Proteomes" id="UP000316095"/>
    </source>
</evidence>
<keyword evidence="2" id="KW-1185">Reference proteome</keyword>
<dbReference type="EMBL" id="SJPG01000001">
    <property type="protein sequence ID" value="TWT61408.1"/>
    <property type="molecule type" value="Genomic_DNA"/>
</dbReference>
<gene>
    <name evidence="1" type="ORF">Pan54_21440</name>
</gene>
<sequence length="179" mass="20062">MTFTGIAILALTLITSDFSGEVSHATTMKSCPSIQLQSKSKPGTQVHIQTTAVKTILKIHCPSGIDHAVLKRTVDHWPKSMEVQLHLSGLESFRVHLGKTVIHWNVSSTGEQVICTIRYGDQQEKEITSENPLFAEVQIVAKKTQVPLQNGYFMILLPEELLKGSSETMQLQWIDFYRN</sequence>
<dbReference type="AlphaFoldDB" id="A0A5C5XF54"/>
<name>A0A5C5XF54_9PLAN</name>
<reference evidence="1 2" key="1">
    <citation type="submission" date="2019-02" db="EMBL/GenBank/DDBJ databases">
        <title>Deep-cultivation of Planctomycetes and their phenomic and genomic characterization uncovers novel biology.</title>
        <authorList>
            <person name="Wiegand S."/>
            <person name="Jogler M."/>
            <person name="Boedeker C."/>
            <person name="Pinto D."/>
            <person name="Vollmers J."/>
            <person name="Rivas-Marin E."/>
            <person name="Kohn T."/>
            <person name="Peeters S.H."/>
            <person name="Heuer A."/>
            <person name="Rast P."/>
            <person name="Oberbeckmann S."/>
            <person name="Bunk B."/>
            <person name="Jeske O."/>
            <person name="Meyerdierks A."/>
            <person name="Storesund J.E."/>
            <person name="Kallscheuer N."/>
            <person name="Luecker S."/>
            <person name="Lage O.M."/>
            <person name="Pohl T."/>
            <person name="Merkel B.J."/>
            <person name="Hornburger P."/>
            <person name="Mueller R.-W."/>
            <person name="Bruemmer F."/>
            <person name="Labrenz M."/>
            <person name="Spormann A.M."/>
            <person name="Op Den Camp H."/>
            <person name="Overmann J."/>
            <person name="Amann R."/>
            <person name="Jetten M.S.M."/>
            <person name="Mascher T."/>
            <person name="Medema M.H."/>
            <person name="Devos D.P."/>
            <person name="Kaster A.-K."/>
            <person name="Ovreas L."/>
            <person name="Rohde M."/>
            <person name="Galperin M.Y."/>
            <person name="Jogler C."/>
        </authorList>
    </citation>
    <scope>NUCLEOTIDE SEQUENCE [LARGE SCALE GENOMIC DNA]</scope>
    <source>
        <strain evidence="1 2">Pan54</strain>
    </source>
</reference>
<evidence type="ECO:0000313" key="1">
    <source>
        <dbReference type="EMBL" id="TWT61408.1"/>
    </source>
</evidence>
<dbReference type="Proteomes" id="UP000316095">
    <property type="component" value="Unassembled WGS sequence"/>
</dbReference>
<organism evidence="1 2">
    <name type="scientific">Rubinisphaera italica</name>
    <dbReference type="NCBI Taxonomy" id="2527969"/>
    <lineage>
        <taxon>Bacteria</taxon>
        <taxon>Pseudomonadati</taxon>
        <taxon>Planctomycetota</taxon>
        <taxon>Planctomycetia</taxon>
        <taxon>Planctomycetales</taxon>
        <taxon>Planctomycetaceae</taxon>
        <taxon>Rubinisphaera</taxon>
    </lineage>
</organism>
<proteinExistence type="predicted"/>
<accession>A0A5C5XF54</accession>
<comment type="caution">
    <text evidence="1">The sequence shown here is derived from an EMBL/GenBank/DDBJ whole genome shotgun (WGS) entry which is preliminary data.</text>
</comment>